<organism evidence="1 2">
    <name type="scientific">Toxocara canis</name>
    <name type="common">Canine roundworm</name>
    <dbReference type="NCBI Taxonomy" id="6265"/>
    <lineage>
        <taxon>Eukaryota</taxon>
        <taxon>Metazoa</taxon>
        <taxon>Ecdysozoa</taxon>
        <taxon>Nematoda</taxon>
        <taxon>Chromadorea</taxon>
        <taxon>Rhabditida</taxon>
        <taxon>Spirurina</taxon>
        <taxon>Ascaridomorpha</taxon>
        <taxon>Ascaridoidea</taxon>
        <taxon>Toxocaridae</taxon>
        <taxon>Toxocara</taxon>
    </lineage>
</organism>
<gene>
    <name evidence="1" type="ORF">Tcan_16166</name>
</gene>
<reference evidence="1 2" key="1">
    <citation type="submission" date="2014-11" db="EMBL/GenBank/DDBJ databases">
        <title>Genetic blueprint of the zoonotic pathogen Toxocara canis.</title>
        <authorList>
            <person name="Zhu X.-Q."/>
            <person name="Korhonen P.K."/>
            <person name="Cai H."/>
            <person name="Young N.D."/>
            <person name="Nejsum P."/>
            <person name="von Samson-Himmelstjerna G."/>
            <person name="Boag P.R."/>
            <person name="Tan P."/>
            <person name="Li Q."/>
            <person name="Min J."/>
            <person name="Yang Y."/>
            <person name="Wang X."/>
            <person name="Fang X."/>
            <person name="Hall R.S."/>
            <person name="Hofmann A."/>
            <person name="Sternberg P.W."/>
            <person name="Jex A.R."/>
            <person name="Gasser R.B."/>
        </authorList>
    </citation>
    <scope>NUCLEOTIDE SEQUENCE [LARGE SCALE GENOMIC DNA]</scope>
    <source>
        <strain evidence="1">PN_DK_2014</strain>
    </source>
</reference>
<evidence type="ECO:0000313" key="2">
    <source>
        <dbReference type="Proteomes" id="UP000031036"/>
    </source>
</evidence>
<comment type="caution">
    <text evidence="1">The sequence shown here is derived from an EMBL/GenBank/DDBJ whole genome shotgun (WGS) entry which is preliminary data.</text>
</comment>
<dbReference type="Proteomes" id="UP000031036">
    <property type="component" value="Unassembled WGS sequence"/>
</dbReference>
<protein>
    <submittedName>
        <fullName evidence="1">Uncharacterized protein</fullName>
    </submittedName>
</protein>
<dbReference type="InterPro" id="IPR015313">
    <property type="entry name" value="Her-1"/>
</dbReference>
<evidence type="ECO:0000313" key="1">
    <source>
        <dbReference type="EMBL" id="KHN84976.1"/>
    </source>
</evidence>
<dbReference type="OrthoDB" id="5844102at2759"/>
<proteinExistence type="predicted"/>
<dbReference type="Pfam" id="PF09232">
    <property type="entry name" value="Caenor_Her-1"/>
    <property type="match status" value="1"/>
</dbReference>
<sequence length="91" mass="10158">MAKTNFKYINDAFERPRKMGVTGEICCTMNGAGTRWCQAACKSAMYAPTLSVDETLKRVEYFCDNGIPADAELLACVNHVVQTLRDHTNHI</sequence>
<name>A0A0B2VN84_TOXCA</name>
<dbReference type="InterPro" id="IPR036341">
    <property type="entry name" value="Her-1_sf"/>
</dbReference>
<accession>A0A0B2VN84</accession>
<keyword evidence="2" id="KW-1185">Reference proteome</keyword>
<dbReference type="EMBL" id="JPKZ01000885">
    <property type="protein sequence ID" value="KHN84976.1"/>
    <property type="molecule type" value="Genomic_DNA"/>
</dbReference>
<dbReference type="AlphaFoldDB" id="A0A0B2VN84"/>
<dbReference type="SUPFAM" id="SSF110014">
    <property type="entry name" value="Her-1"/>
    <property type="match status" value="1"/>
</dbReference>